<reference evidence="8" key="1">
    <citation type="submission" date="2021-02" db="EMBL/GenBank/DDBJ databases">
        <authorList>
            <person name="Dougan E. K."/>
            <person name="Rhodes N."/>
            <person name="Thang M."/>
            <person name="Chan C."/>
        </authorList>
    </citation>
    <scope>NUCLEOTIDE SEQUENCE</scope>
</reference>
<comment type="similarity">
    <text evidence="1">Belongs to the TRAFAC class translation factor GTPase superfamily. Classic translation factor GTPase family. EF-Tu/EF-1A subfamily.</text>
</comment>
<evidence type="ECO:0000313" key="8">
    <source>
        <dbReference type="EMBL" id="CAE7268853.1"/>
    </source>
</evidence>
<keyword evidence="5" id="KW-0342">GTP-binding</keyword>
<keyword evidence="4" id="KW-0648">Protein biosynthesis</keyword>
<dbReference type="EMBL" id="CAJNDS010001635">
    <property type="protein sequence ID" value="CAE7268853.1"/>
    <property type="molecule type" value="Genomic_DNA"/>
</dbReference>
<evidence type="ECO:0000256" key="4">
    <source>
        <dbReference type="ARBA" id="ARBA00022917"/>
    </source>
</evidence>
<dbReference type="InterPro" id="IPR009000">
    <property type="entry name" value="Transl_B-barrel_sf"/>
</dbReference>
<dbReference type="Pfam" id="PF22594">
    <property type="entry name" value="GTP-eEF1A_C"/>
    <property type="match status" value="1"/>
</dbReference>
<feature type="region of interest" description="Disordered" evidence="6">
    <location>
        <begin position="172"/>
        <end position="279"/>
    </location>
</feature>
<dbReference type="SUPFAM" id="SSF50447">
    <property type="entry name" value="Translation proteins"/>
    <property type="match status" value="1"/>
</dbReference>
<keyword evidence="3" id="KW-0251">Elongation factor</keyword>
<evidence type="ECO:0000313" key="9">
    <source>
        <dbReference type="Proteomes" id="UP000604046"/>
    </source>
</evidence>
<keyword evidence="9" id="KW-1185">Reference proteome</keyword>
<dbReference type="FunFam" id="2.40.30.10:FF:000005">
    <property type="entry name" value="Elongation factor 1-alpha"/>
    <property type="match status" value="1"/>
</dbReference>
<organism evidence="8 9">
    <name type="scientific">Symbiodinium natans</name>
    <dbReference type="NCBI Taxonomy" id="878477"/>
    <lineage>
        <taxon>Eukaryota</taxon>
        <taxon>Sar</taxon>
        <taxon>Alveolata</taxon>
        <taxon>Dinophyceae</taxon>
        <taxon>Suessiales</taxon>
        <taxon>Symbiodiniaceae</taxon>
        <taxon>Symbiodinium</taxon>
    </lineage>
</organism>
<keyword evidence="2" id="KW-0547">Nucleotide-binding</keyword>
<dbReference type="GO" id="GO:0005525">
    <property type="term" value="F:GTP binding"/>
    <property type="evidence" value="ECO:0007669"/>
    <property type="project" value="UniProtKB-KW"/>
</dbReference>
<dbReference type="OrthoDB" id="407705at2759"/>
<proteinExistence type="inferred from homology"/>
<dbReference type="AlphaFoldDB" id="A0A812MMW6"/>
<name>A0A812MMW6_9DINO</name>
<evidence type="ECO:0000256" key="1">
    <source>
        <dbReference type="ARBA" id="ARBA00007249"/>
    </source>
</evidence>
<evidence type="ECO:0000256" key="3">
    <source>
        <dbReference type="ARBA" id="ARBA00022768"/>
    </source>
</evidence>
<feature type="region of interest" description="Disordered" evidence="6">
    <location>
        <begin position="296"/>
        <end position="335"/>
    </location>
</feature>
<feature type="compositionally biased region" description="Basic and acidic residues" evidence="6">
    <location>
        <begin position="200"/>
        <end position="223"/>
    </location>
</feature>
<evidence type="ECO:0000256" key="2">
    <source>
        <dbReference type="ARBA" id="ARBA00022741"/>
    </source>
</evidence>
<comment type="caution">
    <text evidence="8">The sequence shown here is derived from an EMBL/GenBank/DDBJ whole genome shotgun (WGS) entry which is preliminary data.</text>
</comment>
<dbReference type="SUPFAM" id="SSF50465">
    <property type="entry name" value="EF-Tu/eEF-1alpha/eIF2-gamma C-terminal domain"/>
    <property type="match status" value="1"/>
</dbReference>
<dbReference type="InterPro" id="IPR054696">
    <property type="entry name" value="GTP-eEF1A_C"/>
</dbReference>
<sequence>MRRGAKLTFAPGVATAEVTAIAMHHEPLNEAVVGNTVTVTVDAEMSDLRRGMVGSAVDDSPASECCSFLAQVIVLSDPRAGEIRKDSELTVVCHTAQVLCAFQELVSRTDRRTGKVLQTRPLALRGGDAAIVRLKPLSPLCVEPFEEYPTLGRFSVHDQKVTVAVGVVQKVEQSESSVPAAMPRRPPLKGHGSSSPATRSGERSGGKPKPARSEKQAPQEPRVRPRRAGSGEEPLPRGHRVRNFSEDSGEEQRLRNWSADSGEEQATTCAPPTPWKPKAVTVSSYPSPFAAFGAAAVKQERRTRTLARRKGPEEQEATHSPPSGGSGEMSPSSPS</sequence>
<feature type="compositionally biased region" description="Low complexity" evidence="6">
    <location>
        <begin position="320"/>
        <end position="335"/>
    </location>
</feature>
<protein>
    <recommendedName>
        <fullName evidence="7">GTP-eEF1A C-terminal domain-containing protein</fullName>
    </recommendedName>
</protein>
<dbReference type="Proteomes" id="UP000604046">
    <property type="component" value="Unassembled WGS sequence"/>
</dbReference>
<dbReference type="PANTHER" id="PTHR44830:SF1">
    <property type="entry name" value="TR-TYPE G DOMAIN-CONTAINING PROTEIN"/>
    <property type="match status" value="1"/>
</dbReference>
<dbReference type="InterPro" id="IPR009001">
    <property type="entry name" value="Transl_elong_EF1A/Init_IF2_C"/>
</dbReference>
<gene>
    <name evidence="8" type="ORF">SNAT2548_LOCUS14264</name>
</gene>
<evidence type="ECO:0000259" key="7">
    <source>
        <dbReference type="Pfam" id="PF22594"/>
    </source>
</evidence>
<dbReference type="PANTHER" id="PTHR44830">
    <property type="entry name" value="ELONGATION FACTOR 1 ALPHA"/>
    <property type="match status" value="1"/>
</dbReference>
<accession>A0A812MMW6</accession>
<evidence type="ECO:0000256" key="6">
    <source>
        <dbReference type="SAM" id="MobiDB-lite"/>
    </source>
</evidence>
<feature type="domain" description="GTP-eEF1A C-terminal" evidence="7">
    <location>
        <begin position="68"/>
        <end position="169"/>
    </location>
</feature>
<evidence type="ECO:0000256" key="5">
    <source>
        <dbReference type="ARBA" id="ARBA00023134"/>
    </source>
</evidence>
<dbReference type="GO" id="GO:0003746">
    <property type="term" value="F:translation elongation factor activity"/>
    <property type="evidence" value="ECO:0007669"/>
    <property type="project" value="UniProtKB-KW"/>
</dbReference>
<dbReference type="Gene3D" id="2.40.30.10">
    <property type="entry name" value="Translation factors"/>
    <property type="match status" value="2"/>
</dbReference>